<feature type="transmembrane region" description="Helical" evidence="1">
    <location>
        <begin position="161"/>
        <end position="182"/>
    </location>
</feature>
<dbReference type="AlphaFoldDB" id="A0A2P6MBN1"/>
<comment type="caution">
    <text evidence="2">The sequence shown here is derived from an EMBL/GenBank/DDBJ whole genome shotgun (WGS) entry which is preliminary data.</text>
</comment>
<feature type="transmembrane region" description="Helical" evidence="1">
    <location>
        <begin position="88"/>
        <end position="109"/>
    </location>
</feature>
<keyword evidence="1" id="KW-1133">Transmembrane helix</keyword>
<name>A0A2P6MBN1_9GAMM</name>
<dbReference type="InterPro" id="IPR049458">
    <property type="entry name" value="EpsG-like"/>
</dbReference>
<dbReference type="OrthoDB" id="5373240at2"/>
<sequence length="359" mass="40164">MSIWPYLAFFALAGLPALLFTKRVHRGLWVAVWFFCILFVGLRHQVGGDWEGYLLITQRIYGLPLADAIKEQELLFSLLTWLSSRAGFGVYGVNVIGAVIFFSGLFAYCRKLQAPWLALAASLPFLVVVAVMSANRQGIAIGIVLYVMSVWDRWSVLKRSAGIALAALFHASAAVLLVLSVVDLKISRWKKGLLFLLVGSCALWLLVRSEAAFLRYTQTYISEQPEGVYSPGALFHLLLNLVPALLILLYRRKWRSVVPNWPLIRQLSFVAIGLALLVPFFSVAAGRFSLYLFPISLIFVSSLPSLFRHAEARALVRTILVVLLAMVLIVWLAFANTANTYHPYQNVLMLDAHQLELPK</sequence>
<dbReference type="Pfam" id="PF14897">
    <property type="entry name" value="EpsG"/>
    <property type="match status" value="1"/>
</dbReference>
<evidence type="ECO:0000256" key="1">
    <source>
        <dbReference type="SAM" id="Phobius"/>
    </source>
</evidence>
<feature type="transmembrane region" description="Helical" evidence="1">
    <location>
        <begin position="288"/>
        <end position="307"/>
    </location>
</feature>
<feature type="transmembrane region" description="Helical" evidence="1">
    <location>
        <begin position="314"/>
        <end position="334"/>
    </location>
</feature>
<keyword evidence="3" id="KW-1185">Reference proteome</keyword>
<feature type="transmembrane region" description="Helical" evidence="1">
    <location>
        <begin position="28"/>
        <end position="46"/>
    </location>
</feature>
<organism evidence="2 3">
    <name type="scientific">Arenimonas caeni</name>
    <dbReference type="NCBI Taxonomy" id="2058085"/>
    <lineage>
        <taxon>Bacteria</taxon>
        <taxon>Pseudomonadati</taxon>
        <taxon>Pseudomonadota</taxon>
        <taxon>Gammaproteobacteria</taxon>
        <taxon>Lysobacterales</taxon>
        <taxon>Lysobacteraceae</taxon>
        <taxon>Arenimonas</taxon>
    </lineage>
</organism>
<keyword evidence="1" id="KW-0812">Transmembrane</keyword>
<accession>A0A2P6MBN1</accession>
<evidence type="ECO:0000313" key="3">
    <source>
        <dbReference type="Proteomes" id="UP000241736"/>
    </source>
</evidence>
<dbReference type="Proteomes" id="UP000241736">
    <property type="component" value="Unassembled WGS sequence"/>
</dbReference>
<feature type="transmembrane region" description="Helical" evidence="1">
    <location>
        <begin position="194"/>
        <end position="213"/>
    </location>
</feature>
<feature type="transmembrane region" description="Helical" evidence="1">
    <location>
        <begin position="6"/>
        <end position="21"/>
    </location>
</feature>
<feature type="transmembrane region" description="Helical" evidence="1">
    <location>
        <begin position="233"/>
        <end position="251"/>
    </location>
</feature>
<protein>
    <recommendedName>
        <fullName evidence="4">EpsG family protein</fullName>
    </recommendedName>
</protein>
<reference evidence="2 3" key="1">
    <citation type="submission" date="2018-03" db="EMBL/GenBank/DDBJ databases">
        <title>Arenimonas caeni sp. nov., isolated from activated sludge.</title>
        <authorList>
            <person name="Liu H."/>
        </authorList>
    </citation>
    <scope>NUCLEOTIDE SEQUENCE [LARGE SCALE GENOMIC DNA]</scope>
    <source>
        <strain evidence="3">z29</strain>
    </source>
</reference>
<feature type="transmembrane region" description="Helical" evidence="1">
    <location>
        <begin position="263"/>
        <end position="282"/>
    </location>
</feature>
<feature type="transmembrane region" description="Helical" evidence="1">
    <location>
        <begin position="116"/>
        <end position="149"/>
    </location>
</feature>
<evidence type="ECO:0000313" key="2">
    <source>
        <dbReference type="EMBL" id="PRH83403.1"/>
    </source>
</evidence>
<gene>
    <name evidence="2" type="ORF">C6N40_01775</name>
</gene>
<evidence type="ECO:0008006" key="4">
    <source>
        <dbReference type="Google" id="ProtNLM"/>
    </source>
</evidence>
<keyword evidence="1" id="KW-0472">Membrane</keyword>
<dbReference type="RefSeq" id="WP_106989282.1">
    <property type="nucleotide sequence ID" value="NZ_KZ679084.1"/>
</dbReference>
<dbReference type="EMBL" id="PVLF01000002">
    <property type="protein sequence ID" value="PRH83403.1"/>
    <property type="molecule type" value="Genomic_DNA"/>
</dbReference>
<proteinExistence type="predicted"/>